<feature type="domain" description="STING transmembrane" evidence="7">
    <location>
        <begin position="33"/>
        <end position="145"/>
    </location>
</feature>
<evidence type="ECO:0000256" key="4">
    <source>
        <dbReference type="ARBA" id="ARBA00023136"/>
    </source>
</evidence>
<dbReference type="GO" id="GO:0005776">
    <property type="term" value="C:autophagosome"/>
    <property type="evidence" value="ECO:0007669"/>
    <property type="project" value="TreeGrafter"/>
</dbReference>
<sequence>MLKAMEPILVKEPSAGVYRRQKLRASKMIGDYIDTAVRIAGVGLLADLIQRLVLGVVEYLQDSRYYLPEDRVSTILRRSYTYNKRSALIILAFVVLALIRLSATGNGRALIPTAAFLVHMPLYWLFQCLGGSNLRYSHWIREPHGLDYASGMAANYFHGFLNLSLPDRQGDGLKHRMAVYEDRHNVTFGLDRLIILIPDEMFVDGELKSDLLKKADPLETVHIKRAGVNRPYKHDVYRLNRMIDGKFYYFVIEGATPMLSFFESLQSQISATWQMREMKREIWLKFYKHLKDLLYTWPETRNLVEPIIYNSHDANGNWVDVGELLIARMENKKKKNA</sequence>
<evidence type="ECO:0000259" key="7">
    <source>
        <dbReference type="Pfam" id="PF23417"/>
    </source>
</evidence>
<organism evidence="8 9">
    <name type="scientific">Drosophila madeirensis</name>
    <name type="common">Fruit fly</name>
    <dbReference type="NCBI Taxonomy" id="30013"/>
    <lineage>
        <taxon>Eukaryota</taxon>
        <taxon>Metazoa</taxon>
        <taxon>Ecdysozoa</taxon>
        <taxon>Arthropoda</taxon>
        <taxon>Hexapoda</taxon>
        <taxon>Insecta</taxon>
        <taxon>Pterygota</taxon>
        <taxon>Neoptera</taxon>
        <taxon>Endopterygota</taxon>
        <taxon>Diptera</taxon>
        <taxon>Brachycera</taxon>
        <taxon>Muscomorpha</taxon>
        <taxon>Ephydroidea</taxon>
        <taxon>Drosophilidae</taxon>
        <taxon>Drosophila</taxon>
        <taxon>Sophophora</taxon>
    </lineage>
</organism>
<dbReference type="Pfam" id="PF23417">
    <property type="entry name" value="STING_TM"/>
    <property type="match status" value="1"/>
</dbReference>
<keyword evidence="4 5" id="KW-0472">Membrane</keyword>
<dbReference type="Pfam" id="PF15009">
    <property type="entry name" value="STING_LBD"/>
    <property type="match status" value="1"/>
</dbReference>
<dbReference type="AlphaFoldDB" id="A0AAU9GBW8"/>
<dbReference type="GO" id="GO:0035438">
    <property type="term" value="F:cyclic-di-GMP binding"/>
    <property type="evidence" value="ECO:0007669"/>
    <property type="project" value="InterPro"/>
</dbReference>
<dbReference type="GO" id="GO:0000045">
    <property type="term" value="P:autophagosome assembly"/>
    <property type="evidence" value="ECO:0007669"/>
    <property type="project" value="TreeGrafter"/>
</dbReference>
<gene>
    <name evidence="8" type="ORF">DMAD_03810</name>
</gene>
<dbReference type="GO" id="GO:0032481">
    <property type="term" value="P:positive regulation of type I interferon production"/>
    <property type="evidence" value="ECO:0007669"/>
    <property type="project" value="InterPro"/>
</dbReference>
<keyword evidence="3 5" id="KW-1133">Transmembrane helix</keyword>
<evidence type="ECO:0000256" key="3">
    <source>
        <dbReference type="ARBA" id="ARBA00022989"/>
    </source>
</evidence>
<dbReference type="PANTHER" id="PTHR34339:SF1">
    <property type="entry name" value="STIMULATOR OF INTERFERON GENES PROTEIN"/>
    <property type="match status" value="1"/>
</dbReference>
<protein>
    <recommendedName>
        <fullName evidence="10">Stimulator of interferon genes protein</fullName>
    </recommendedName>
</protein>
<dbReference type="GO" id="GO:0016239">
    <property type="term" value="P:positive regulation of macroautophagy"/>
    <property type="evidence" value="ECO:0007669"/>
    <property type="project" value="TreeGrafter"/>
</dbReference>
<dbReference type="GO" id="GO:0061507">
    <property type="term" value="F:2',3'-cyclic GMP-AMP binding"/>
    <property type="evidence" value="ECO:0007669"/>
    <property type="project" value="TreeGrafter"/>
</dbReference>
<dbReference type="InterPro" id="IPR029158">
    <property type="entry name" value="STING"/>
</dbReference>
<feature type="transmembrane region" description="Helical" evidence="5">
    <location>
        <begin position="86"/>
        <end position="103"/>
    </location>
</feature>
<accession>A0AAU9GBW8</accession>
<dbReference type="GO" id="GO:0005789">
    <property type="term" value="C:endoplasmic reticulum membrane"/>
    <property type="evidence" value="ECO:0007669"/>
    <property type="project" value="TreeGrafter"/>
</dbReference>
<evidence type="ECO:0000313" key="9">
    <source>
        <dbReference type="Proteomes" id="UP001500889"/>
    </source>
</evidence>
<evidence type="ECO:0000313" key="8">
    <source>
        <dbReference type="EMBL" id="BFG04961.1"/>
    </source>
</evidence>
<reference evidence="8 9" key="1">
    <citation type="submission" date="2024-02" db="EMBL/GenBank/DDBJ databases">
        <title>A chromosome-level genome assembly of Drosophila madeirensis, a fruit fly species endemic to Madeira island.</title>
        <authorList>
            <person name="Tomihara K."/>
            <person name="Llopart A."/>
            <person name="Yamamoto D."/>
        </authorList>
    </citation>
    <scope>NUCLEOTIDE SEQUENCE [LARGE SCALE GENOMIC DNA]</scope>
    <source>
        <strain evidence="8 9">RF1</strain>
    </source>
</reference>
<dbReference type="PANTHER" id="PTHR34339">
    <property type="entry name" value="STIMULATOR OF INTERFERON GENES PROTEIN"/>
    <property type="match status" value="1"/>
</dbReference>
<evidence type="ECO:0000256" key="5">
    <source>
        <dbReference type="SAM" id="Phobius"/>
    </source>
</evidence>
<feature type="transmembrane region" description="Helical" evidence="5">
    <location>
        <begin position="109"/>
        <end position="126"/>
    </location>
</feature>
<evidence type="ECO:0000256" key="2">
    <source>
        <dbReference type="ARBA" id="ARBA00022692"/>
    </source>
</evidence>
<evidence type="ECO:0008006" key="10">
    <source>
        <dbReference type="Google" id="ProtNLM"/>
    </source>
</evidence>
<keyword evidence="9" id="KW-1185">Reference proteome</keyword>
<dbReference type="GO" id="GO:0002218">
    <property type="term" value="P:activation of innate immune response"/>
    <property type="evidence" value="ECO:0007669"/>
    <property type="project" value="InterPro"/>
</dbReference>
<keyword evidence="2 5" id="KW-0812">Transmembrane</keyword>
<comment type="subcellular location">
    <subcellularLocation>
        <location evidence="1">Membrane</location>
        <topology evidence="1">Multi-pass membrane protein</topology>
    </subcellularLocation>
</comment>
<feature type="domain" description="STING ligand-binding" evidence="6">
    <location>
        <begin position="147"/>
        <end position="332"/>
    </location>
</feature>
<dbReference type="InterPro" id="IPR038623">
    <property type="entry name" value="STING_C_sf"/>
</dbReference>
<dbReference type="InterPro" id="IPR055434">
    <property type="entry name" value="STING_TM"/>
</dbReference>
<dbReference type="GO" id="GO:0045087">
    <property type="term" value="P:innate immune response"/>
    <property type="evidence" value="ECO:0007669"/>
    <property type="project" value="TreeGrafter"/>
</dbReference>
<dbReference type="Gene3D" id="3.40.50.12100">
    <property type="entry name" value="Stimulator of interferon genes protein"/>
    <property type="match status" value="1"/>
</dbReference>
<dbReference type="Proteomes" id="UP001500889">
    <property type="component" value="Chromosome E"/>
</dbReference>
<dbReference type="InterPro" id="IPR055432">
    <property type="entry name" value="STING_LBD"/>
</dbReference>
<dbReference type="CDD" id="cd12146">
    <property type="entry name" value="STING_C"/>
    <property type="match status" value="1"/>
</dbReference>
<dbReference type="EMBL" id="AP029267">
    <property type="protein sequence ID" value="BFG04961.1"/>
    <property type="molecule type" value="Genomic_DNA"/>
</dbReference>
<evidence type="ECO:0000259" key="6">
    <source>
        <dbReference type="Pfam" id="PF15009"/>
    </source>
</evidence>
<dbReference type="GO" id="GO:0061709">
    <property type="term" value="P:reticulophagy"/>
    <property type="evidence" value="ECO:0007669"/>
    <property type="project" value="TreeGrafter"/>
</dbReference>
<dbReference type="InterPro" id="IPR033952">
    <property type="entry name" value="STING_C"/>
</dbReference>
<evidence type="ECO:0000256" key="1">
    <source>
        <dbReference type="ARBA" id="ARBA00004141"/>
    </source>
</evidence>
<proteinExistence type="predicted"/>
<name>A0AAU9GBW8_DROMD</name>